<dbReference type="InterPro" id="IPR010917">
    <property type="entry name" value="TonB_rcpt_CS"/>
</dbReference>
<keyword evidence="8 10" id="KW-0472">Membrane</keyword>
<feature type="region of interest" description="Disordered" evidence="13">
    <location>
        <begin position="590"/>
        <end position="611"/>
    </location>
</feature>
<feature type="domain" description="TonB-dependent receptor-like beta-barrel" evidence="15">
    <location>
        <begin position="217"/>
        <end position="633"/>
    </location>
</feature>
<dbReference type="PROSITE" id="PS01156">
    <property type="entry name" value="TONB_DEPENDENT_REC_2"/>
    <property type="match status" value="1"/>
</dbReference>
<evidence type="ECO:0000313" key="18">
    <source>
        <dbReference type="Proteomes" id="UP000236745"/>
    </source>
</evidence>
<keyword evidence="6" id="KW-0406">Ion transport</keyword>
<accession>A0A1H6AHC3</accession>
<evidence type="ECO:0000256" key="7">
    <source>
        <dbReference type="ARBA" id="ARBA00023077"/>
    </source>
</evidence>
<protein>
    <submittedName>
        <fullName evidence="17">Outer membrane receptor for ferrienterochelin and colicins</fullName>
    </submittedName>
</protein>
<feature type="signal peptide" evidence="14">
    <location>
        <begin position="1"/>
        <end position="31"/>
    </location>
</feature>
<keyword evidence="4 10" id="KW-0812">Transmembrane</keyword>
<keyword evidence="17" id="KW-0675">Receptor</keyword>
<dbReference type="Pfam" id="PF07715">
    <property type="entry name" value="Plug"/>
    <property type="match status" value="1"/>
</dbReference>
<feature type="short sequence motif" description="TonB C-terminal box" evidence="11">
    <location>
        <begin position="643"/>
        <end position="660"/>
    </location>
</feature>
<dbReference type="Pfam" id="PF00593">
    <property type="entry name" value="TonB_dep_Rec_b-barrel"/>
    <property type="match status" value="1"/>
</dbReference>
<name>A0A1H6AHC3_9GAMM</name>
<comment type="similarity">
    <text evidence="10 12">Belongs to the TonB-dependent receptor family.</text>
</comment>
<dbReference type="SUPFAM" id="SSF56935">
    <property type="entry name" value="Porins"/>
    <property type="match status" value="1"/>
</dbReference>
<dbReference type="InterPro" id="IPR012910">
    <property type="entry name" value="Plug_dom"/>
</dbReference>
<dbReference type="RefSeq" id="WP_407657702.1">
    <property type="nucleotide sequence ID" value="NZ_FNVQ01000002.1"/>
</dbReference>
<evidence type="ECO:0000259" key="16">
    <source>
        <dbReference type="Pfam" id="PF07715"/>
    </source>
</evidence>
<proteinExistence type="inferred from homology"/>
<evidence type="ECO:0000256" key="1">
    <source>
        <dbReference type="ARBA" id="ARBA00004571"/>
    </source>
</evidence>
<evidence type="ECO:0000256" key="5">
    <source>
        <dbReference type="ARBA" id="ARBA00022729"/>
    </source>
</evidence>
<evidence type="ECO:0000256" key="6">
    <source>
        <dbReference type="ARBA" id="ARBA00023065"/>
    </source>
</evidence>
<dbReference type="PROSITE" id="PS52016">
    <property type="entry name" value="TONB_DEPENDENT_REC_3"/>
    <property type="match status" value="1"/>
</dbReference>
<evidence type="ECO:0000256" key="11">
    <source>
        <dbReference type="PROSITE-ProRule" id="PRU10144"/>
    </source>
</evidence>
<evidence type="ECO:0000256" key="9">
    <source>
        <dbReference type="ARBA" id="ARBA00023237"/>
    </source>
</evidence>
<dbReference type="Gene3D" id="2.170.130.10">
    <property type="entry name" value="TonB-dependent receptor, plug domain"/>
    <property type="match status" value="1"/>
</dbReference>
<evidence type="ECO:0000313" key="17">
    <source>
        <dbReference type="EMBL" id="SEG47650.1"/>
    </source>
</evidence>
<dbReference type="CDD" id="cd01347">
    <property type="entry name" value="ligand_gated_channel"/>
    <property type="match status" value="1"/>
</dbReference>
<dbReference type="EMBL" id="FNVQ01000002">
    <property type="protein sequence ID" value="SEG47650.1"/>
    <property type="molecule type" value="Genomic_DNA"/>
</dbReference>
<dbReference type="InterPro" id="IPR000531">
    <property type="entry name" value="Beta-barrel_TonB"/>
</dbReference>
<dbReference type="InterPro" id="IPR037066">
    <property type="entry name" value="Plug_dom_sf"/>
</dbReference>
<evidence type="ECO:0000259" key="15">
    <source>
        <dbReference type="Pfam" id="PF00593"/>
    </source>
</evidence>
<keyword evidence="2 10" id="KW-0813">Transport</keyword>
<gene>
    <name evidence="17" type="ORF">SAMN05444390_10220</name>
</gene>
<comment type="subcellular location">
    <subcellularLocation>
        <location evidence="1 10">Cell outer membrane</location>
        <topology evidence="1 10">Multi-pass membrane protein</topology>
    </subcellularLocation>
</comment>
<evidence type="ECO:0000256" key="12">
    <source>
        <dbReference type="RuleBase" id="RU003357"/>
    </source>
</evidence>
<dbReference type="Proteomes" id="UP000236745">
    <property type="component" value="Unassembled WGS sequence"/>
</dbReference>
<reference evidence="17 18" key="1">
    <citation type="submission" date="2016-10" db="EMBL/GenBank/DDBJ databases">
        <authorList>
            <person name="de Groot N.N."/>
        </authorList>
    </citation>
    <scope>NUCLEOTIDE SEQUENCE [LARGE SCALE GENOMIC DNA]</scope>
    <source>
        <strain evidence="17 18">DSM 22012</strain>
    </source>
</reference>
<dbReference type="AlphaFoldDB" id="A0A1H6AHC3"/>
<keyword evidence="3 10" id="KW-1134">Transmembrane beta strand</keyword>
<dbReference type="Gene3D" id="2.40.170.20">
    <property type="entry name" value="TonB-dependent receptor, beta-barrel domain"/>
    <property type="match status" value="1"/>
</dbReference>
<dbReference type="InterPro" id="IPR036942">
    <property type="entry name" value="Beta-barrel_TonB_sf"/>
</dbReference>
<evidence type="ECO:0000256" key="4">
    <source>
        <dbReference type="ARBA" id="ARBA00022692"/>
    </source>
</evidence>
<feature type="domain" description="TonB-dependent receptor plug" evidence="16">
    <location>
        <begin position="51"/>
        <end position="163"/>
    </location>
</feature>
<organism evidence="17 18">
    <name type="scientific">Marinobacterium lutimaris</name>
    <dbReference type="NCBI Taxonomy" id="568106"/>
    <lineage>
        <taxon>Bacteria</taxon>
        <taxon>Pseudomonadati</taxon>
        <taxon>Pseudomonadota</taxon>
        <taxon>Gammaproteobacteria</taxon>
        <taxon>Oceanospirillales</taxon>
        <taxon>Oceanospirillaceae</taxon>
        <taxon>Marinobacterium</taxon>
    </lineage>
</organism>
<evidence type="ECO:0000256" key="2">
    <source>
        <dbReference type="ARBA" id="ARBA00022448"/>
    </source>
</evidence>
<keyword evidence="18" id="KW-1185">Reference proteome</keyword>
<sequence length="660" mass="72483">MPEAHIAKPRMLRSQLTVALGLALITGIGHAEDTIQLDDLVVTASGFEQDVTSAPASISVITSEELEKRAYSDLTDALRSTPGVTVTGGGGASGGLDISLRGMPASYTLILVDGKRVSSRESRPNGSAGFETDWLPPLDSIERIEVVRGPMSTLYGSDAIGGVINIITKKVQDEWGGSIQQDVTIQENQDSGNYYQSSFNLSGPLVEDKLGLQVYGRLYNREEDEILEGNEDKDLQNINARLSLTPTENHDILFEAGLTDQERTAHMGASLPEEGCRGACSDSHDKHKNTHFALSHNGRWNFGTTDSHIQRESTKNKTREIEITNTTAKTSLVAPIGQNHRLTLGASYEKEELEDGTTNQISDLSNIESSRWAIFTEDEWMLTDSFSLTAGARLDNDDNYGDHISPRLYGVYQVAPEWTVKGGVAGGYRAPNLREITPDWGQVSRGGNIYGNPDLEAETSINKEIALYYNGFNNVDASITVFHNSFDDKITRIACPIDMCTDGANQFGSDPTYRVNVDEAVTQGVELSLSMPLTTSLDLSTSYTYTDSEQKSGEYEGEPLTQLPKHLFSANLDWQATESLTHWTRLTYRGKESQPTTGPSQSATVAPSSTQVDTGLGYRMNDQATLKAGVYNLFDEDIDYDEYGYVSDGRRYWLALNINF</sequence>
<dbReference type="GO" id="GO:0015344">
    <property type="term" value="F:siderophore uptake transmembrane transporter activity"/>
    <property type="evidence" value="ECO:0007669"/>
    <property type="project" value="TreeGrafter"/>
</dbReference>
<dbReference type="NCBIfam" id="NF010010">
    <property type="entry name" value="PRK13483.1"/>
    <property type="match status" value="1"/>
</dbReference>
<keyword evidence="5 14" id="KW-0732">Signal</keyword>
<evidence type="ECO:0000256" key="8">
    <source>
        <dbReference type="ARBA" id="ARBA00023136"/>
    </source>
</evidence>
<feature type="chain" id="PRO_5009292726" evidence="14">
    <location>
        <begin position="32"/>
        <end position="660"/>
    </location>
</feature>
<evidence type="ECO:0000256" key="13">
    <source>
        <dbReference type="SAM" id="MobiDB-lite"/>
    </source>
</evidence>
<dbReference type="GO" id="GO:0044718">
    <property type="term" value="P:siderophore transmembrane transport"/>
    <property type="evidence" value="ECO:0007669"/>
    <property type="project" value="TreeGrafter"/>
</dbReference>
<keyword evidence="7 12" id="KW-0798">TonB box</keyword>
<dbReference type="PANTHER" id="PTHR30069">
    <property type="entry name" value="TONB-DEPENDENT OUTER MEMBRANE RECEPTOR"/>
    <property type="match status" value="1"/>
</dbReference>
<dbReference type="PANTHER" id="PTHR30069:SF53">
    <property type="entry name" value="COLICIN I RECEPTOR-RELATED"/>
    <property type="match status" value="1"/>
</dbReference>
<dbReference type="GO" id="GO:0009279">
    <property type="term" value="C:cell outer membrane"/>
    <property type="evidence" value="ECO:0007669"/>
    <property type="project" value="UniProtKB-SubCell"/>
</dbReference>
<feature type="compositionally biased region" description="Polar residues" evidence="13">
    <location>
        <begin position="593"/>
        <end position="611"/>
    </location>
</feature>
<evidence type="ECO:0000256" key="14">
    <source>
        <dbReference type="SAM" id="SignalP"/>
    </source>
</evidence>
<evidence type="ECO:0000256" key="3">
    <source>
        <dbReference type="ARBA" id="ARBA00022452"/>
    </source>
</evidence>
<keyword evidence="9 10" id="KW-0998">Cell outer membrane</keyword>
<evidence type="ECO:0000256" key="10">
    <source>
        <dbReference type="PROSITE-ProRule" id="PRU01360"/>
    </source>
</evidence>
<dbReference type="InterPro" id="IPR039426">
    <property type="entry name" value="TonB-dep_rcpt-like"/>
</dbReference>